<proteinExistence type="inferred from homology"/>
<dbReference type="PANTHER" id="PTHR47706">
    <property type="entry name" value="NMRA-LIKE FAMILY PROTEIN"/>
    <property type="match status" value="1"/>
</dbReference>
<sequence length="275" mass="30703">MKSQSIAVAGGNGKLGKHIVKGLLEIKQRCSLTIVVLSRSPAPDISYAGSSAPVLDDYRIDTIILPLLRLAFTLPQENLLRAGLAFPSFRRFAPSEFAIDSDQEQGCLFFAYANKDTFEYTRLNCGIFLNYLGYGNRKPEGDKALGHLAHFPYIFDLSKRTADIPGDGGKHIVYTRTEDVGNFVAAATQLENWEEYMDMAGDVLTLNEVLHIAEDTCGSKFTVKYNSREDIVARMKPSPENVFENFFLKSLLVYIDGDCDVKRPFNLNELVDIKP</sequence>
<dbReference type="GO" id="GO:0016491">
    <property type="term" value="F:oxidoreductase activity"/>
    <property type="evidence" value="ECO:0007669"/>
    <property type="project" value="UniProtKB-KW"/>
</dbReference>
<evidence type="ECO:0008006" key="6">
    <source>
        <dbReference type="Google" id="ProtNLM"/>
    </source>
</evidence>
<reference evidence="4 5" key="1">
    <citation type="journal article" date="2020" name="ISME J.">
        <title>Uncovering the hidden diversity of litter-decomposition mechanisms in mushroom-forming fungi.</title>
        <authorList>
            <person name="Floudas D."/>
            <person name="Bentzer J."/>
            <person name="Ahren D."/>
            <person name="Johansson T."/>
            <person name="Persson P."/>
            <person name="Tunlid A."/>
        </authorList>
    </citation>
    <scope>NUCLEOTIDE SEQUENCE [LARGE SCALE GENOMIC DNA]</scope>
    <source>
        <strain evidence="4 5">CBS 406.79</strain>
    </source>
</reference>
<dbReference type="InterPro" id="IPR036291">
    <property type="entry name" value="NAD(P)-bd_dom_sf"/>
</dbReference>
<accession>A0A8H5H3A6</accession>
<protein>
    <recommendedName>
        <fullName evidence="6">NmrA-like domain-containing protein</fullName>
    </recommendedName>
</protein>
<name>A0A8H5H3A6_9AGAR</name>
<evidence type="ECO:0000256" key="2">
    <source>
        <dbReference type="ARBA" id="ARBA00022857"/>
    </source>
</evidence>
<evidence type="ECO:0000313" key="5">
    <source>
        <dbReference type="Proteomes" id="UP000518752"/>
    </source>
</evidence>
<dbReference type="PANTHER" id="PTHR47706:SF4">
    <property type="entry name" value="NMRA-LIKE DOMAIN-CONTAINING PROTEIN"/>
    <property type="match status" value="1"/>
</dbReference>
<gene>
    <name evidence="4" type="ORF">D9757_008529</name>
</gene>
<evidence type="ECO:0000256" key="3">
    <source>
        <dbReference type="ARBA" id="ARBA00023002"/>
    </source>
</evidence>
<keyword evidence="2" id="KW-0521">NADP</keyword>
<dbReference type="Gene3D" id="3.90.25.10">
    <property type="entry name" value="UDP-galactose 4-epimerase, domain 1"/>
    <property type="match status" value="1"/>
</dbReference>
<evidence type="ECO:0000313" key="4">
    <source>
        <dbReference type="EMBL" id="KAF5375630.1"/>
    </source>
</evidence>
<dbReference type="Gene3D" id="3.40.50.720">
    <property type="entry name" value="NAD(P)-binding Rossmann-like Domain"/>
    <property type="match status" value="1"/>
</dbReference>
<dbReference type="OrthoDB" id="9974981at2759"/>
<comment type="caution">
    <text evidence="4">The sequence shown here is derived from an EMBL/GenBank/DDBJ whole genome shotgun (WGS) entry which is preliminary data.</text>
</comment>
<dbReference type="EMBL" id="JAACJN010000096">
    <property type="protein sequence ID" value="KAF5375630.1"/>
    <property type="molecule type" value="Genomic_DNA"/>
</dbReference>
<dbReference type="Proteomes" id="UP000518752">
    <property type="component" value="Unassembled WGS sequence"/>
</dbReference>
<evidence type="ECO:0000256" key="1">
    <source>
        <dbReference type="ARBA" id="ARBA00005725"/>
    </source>
</evidence>
<dbReference type="AlphaFoldDB" id="A0A8H5H3A6"/>
<comment type="similarity">
    <text evidence="1">Belongs to the NmrA-type oxidoreductase family. Isoflavone reductase subfamily.</text>
</comment>
<dbReference type="InterPro" id="IPR051609">
    <property type="entry name" value="NmrA/Isoflavone_reductase-like"/>
</dbReference>
<organism evidence="4 5">
    <name type="scientific">Collybiopsis confluens</name>
    <dbReference type="NCBI Taxonomy" id="2823264"/>
    <lineage>
        <taxon>Eukaryota</taxon>
        <taxon>Fungi</taxon>
        <taxon>Dikarya</taxon>
        <taxon>Basidiomycota</taxon>
        <taxon>Agaricomycotina</taxon>
        <taxon>Agaricomycetes</taxon>
        <taxon>Agaricomycetidae</taxon>
        <taxon>Agaricales</taxon>
        <taxon>Marasmiineae</taxon>
        <taxon>Omphalotaceae</taxon>
        <taxon>Collybiopsis</taxon>
    </lineage>
</organism>
<dbReference type="SUPFAM" id="SSF51735">
    <property type="entry name" value="NAD(P)-binding Rossmann-fold domains"/>
    <property type="match status" value="1"/>
</dbReference>
<keyword evidence="3" id="KW-0560">Oxidoreductase</keyword>
<keyword evidence="5" id="KW-1185">Reference proteome</keyword>